<name>A0ABR3HI79_LOXSC</name>
<feature type="transmembrane region" description="Helical" evidence="6">
    <location>
        <begin position="80"/>
        <end position="100"/>
    </location>
</feature>
<protein>
    <recommendedName>
        <fullName evidence="6">Gustatory receptor</fullName>
    </recommendedName>
</protein>
<evidence type="ECO:0000256" key="5">
    <source>
        <dbReference type="ARBA" id="ARBA00023136"/>
    </source>
</evidence>
<keyword evidence="4 6" id="KW-1133">Transmembrane helix</keyword>
<feature type="transmembrane region" description="Helical" evidence="6">
    <location>
        <begin position="54"/>
        <end position="74"/>
    </location>
</feature>
<feature type="transmembrane region" description="Helical" evidence="6">
    <location>
        <begin position="284"/>
        <end position="303"/>
    </location>
</feature>
<reference evidence="7 8" key="1">
    <citation type="submission" date="2024-06" db="EMBL/GenBank/DDBJ databases">
        <title>A chromosome-level genome assembly of beet webworm, Loxostege sticticalis.</title>
        <authorList>
            <person name="Zhang Y."/>
        </authorList>
    </citation>
    <scope>NUCLEOTIDE SEQUENCE [LARGE SCALE GENOMIC DNA]</scope>
    <source>
        <strain evidence="7">AQ026</strain>
        <tissue evidence="7">Whole body</tissue>
    </source>
</reference>
<dbReference type="EMBL" id="JBEUOH010000019">
    <property type="protein sequence ID" value="KAL0870124.1"/>
    <property type="molecule type" value="Genomic_DNA"/>
</dbReference>
<evidence type="ECO:0000256" key="6">
    <source>
        <dbReference type="RuleBase" id="RU363108"/>
    </source>
</evidence>
<dbReference type="Proteomes" id="UP001549920">
    <property type="component" value="Unassembled WGS sequence"/>
</dbReference>
<evidence type="ECO:0000256" key="2">
    <source>
        <dbReference type="ARBA" id="ARBA00022475"/>
    </source>
</evidence>
<proteinExistence type="inferred from homology"/>
<evidence type="ECO:0000256" key="4">
    <source>
        <dbReference type="ARBA" id="ARBA00022989"/>
    </source>
</evidence>
<evidence type="ECO:0000256" key="3">
    <source>
        <dbReference type="ARBA" id="ARBA00022692"/>
    </source>
</evidence>
<dbReference type="InterPro" id="IPR013604">
    <property type="entry name" value="7TM_chemorcpt"/>
</dbReference>
<keyword evidence="2 6" id="KW-1003">Cell membrane</keyword>
<feature type="transmembrane region" description="Helical" evidence="6">
    <location>
        <begin position="214"/>
        <end position="231"/>
    </location>
</feature>
<dbReference type="Pfam" id="PF08395">
    <property type="entry name" value="7tm_7"/>
    <property type="match status" value="1"/>
</dbReference>
<sequence>MLFLIGYIYYIIDLIIVYKSGIDRVRYYKIHNYVDDIIGKGFYRETKAEITKMYIGFVSFFILSYLNNFVIKAIYEESVFAIILNFLDLYNSFFILVSLLDQISTITQLKNRLKHMGDVLEAYANCRYTMPGSFEEEIPSEKFKSSRTMMKKKLNSLKCLKDCRYFEILWFKKCYLMMLEQVDYINTLFGLKGLIGILMLLFFIVALFNNFICGYYLNIVMYLCICCEGSYRQAERIVRTADLLITNKIISEELKLSLKELRDAVQSRPVLFHAMHFFRFDYRLLVSIASVSVTYIVICYQNFDYGSQA</sequence>
<keyword evidence="3 6" id="KW-0812">Transmembrane</keyword>
<evidence type="ECO:0000313" key="7">
    <source>
        <dbReference type="EMBL" id="KAL0870124.1"/>
    </source>
</evidence>
<keyword evidence="6" id="KW-0807">Transducer</keyword>
<comment type="function">
    <text evidence="6">Gustatory receptor which mediates acceptance or avoidance behavior, depending on its substrates.</text>
</comment>
<comment type="similarity">
    <text evidence="6">Belongs to the insect chemoreceptor superfamily. Gustatory receptor (GR) family.</text>
</comment>
<keyword evidence="5 6" id="KW-0472">Membrane</keyword>
<evidence type="ECO:0000256" key="1">
    <source>
        <dbReference type="ARBA" id="ARBA00004651"/>
    </source>
</evidence>
<comment type="caution">
    <text evidence="6">Lacks conserved residue(s) required for the propagation of feature annotation.</text>
</comment>
<evidence type="ECO:0000313" key="8">
    <source>
        <dbReference type="Proteomes" id="UP001549920"/>
    </source>
</evidence>
<comment type="subcellular location">
    <subcellularLocation>
        <location evidence="1 6">Cell membrane</location>
        <topology evidence="1 6">Multi-pass membrane protein</topology>
    </subcellularLocation>
</comment>
<accession>A0ABR3HI79</accession>
<keyword evidence="8" id="KW-1185">Reference proteome</keyword>
<comment type="caution">
    <text evidence="7">The sequence shown here is derived from an EMBL/GenBank/DDBJ whole genome shotgun (WGS) entry which is preliminary data.</text>
</comment>
<feature type="transmembrane region" description="Helical" evidence="6">
    <location>
        <begin position="6"/>
        <end position="22"/>
    </location>
</feature>
<keyword evidence="6" id="KW-0675">Receptor</keyword>
<organism evidence="7 8">
    <name type="scientific">Loxostege sticticalis</name>
    <name type="common">Beet webworm moth</name>
    <dbReference type="NCBI Taxonomy" id="481309"/>
    <lineage>
        <taxon>Eukaryota</taxon>
        <taxon>Metazoa</taxon>
        <taxon>Ecdysozoa</taxon>
        <taxon>Arthropoda</taxon>
        <taxon>Hexapoda</taxon>
        <taxon>Insecta</taxon>
        <taxon>Pterygota</taxon>
        <taxon>Neoptera</taxon>
        <taxon>Endopterygota</taxon>
        <taxon>Lepidoptera</taxon>
        <taxon>Glossata</taxon>
        <taxon>Ditrysia</taxon>
        <taxon>Pyraloidea</taxon>
        <taxon>Crambidae</taxon>
        <taxon>Pyraustinae</taxon>
        <taxon>Loxostege</taxon>
    </lineage>
</organism>
<feature type="transmembrane region" description="Helical" evidence="6">
    <location>
        <begin position="187"/>
        <end position="208"/>
    </location>
</feature>
<gene>
    <name evidence="7" type="ORF">ABMA27_006278</name>
</gene>